<gene>
    <name evidence="2" type="ORF">BQ8482_480123</name>
</gene>
<proteinExistence type="predicted"/>
<protein>
    <submittedName>
        <fullName evidence="2">Uncharacterized protein</fullName>
    </submittedName>
</protein>
<feature type="region of interest" description="Disordered" evidence="1">
    <location>
        <begin position="1"/>
        <end position="33"/>
    </location>
</feature>
<sequence length="76" mass="8113">MGQPSSKVAELANSGKYSSMHQNPRGGAPYGSSYVDLGFTPRLGAHGSRAGGYDPAMGQTRKRKSQRILTVTFIEP</sequence>
<evidence type="ECO:0000313" key="2">
    <source>
        <dbReference type="EMBL" id="SJM34640.1"/>
    </source>
</evidence>
<dbReference type="EMBL" id="FUIG01000057">
    <property type="protein sequence ID" value="SJM34640.1"/>
    <property type="molecule type" value="Genomic_DNA"/>
</dbReference>
<evidence type="ECO:0000313" key="3">
    <source>
        <dbReference type="Proteomes" id="UP000245698"/>
    </source>
</evidence>
<dbReference type="Proteomes" id="UP000245698">
    <property type="component" value="Unassembled WGS sequence"/>
</dbReference>
<evidence type="ECO:0000256" key="1">
    <source>
        <dbReference type="SAM" id="MobiDB-lite"/>
    </source>
</evidence>
<reference evidence="3" key="1">
    <citation type="submission" date="2016-12" db="EMBL/GenBank/DDBJ databases">
        <authorList>
            <person name="Brunel B."/>
        </authorList>
    </citation>
    <scope>NUCLEOTIDE SEQUENCE [LARGE SCALE GENOMIC DNA]</scope>
</reference>
<feature type="region of interest" description="Disordered" evidence="1">
    <location>
        <begin position="45"/>
        <end position="65"/>
    </location>
</feature>
<organism evidence="2 3">
    <name type="scientific">Mesorhizobium delmotii</name>
    <dbReference type="NCBI Taxonomy" id="1631247"/>
    <lineage>
        <taxon>Bacteria</taxon>
        <taxon>Pseudomonadati</taxon>
        <taxon>Pseudomonadota</taxon>
        <taxon>Alphaproteobacteria</taxon>
        <taxon>Hyphomicrobiales</taxon>
        <taxon>Phyllobacteriaceae</taxon>
        <taxon>Mesorhizobium</taxon>
    </lineage>
</organism>
<name>A0A2P9AU16_9HYPH</name>
<dbReference type="AlphaFoldDB" id="A0A2P9AU16"/>
<accession>A0A2P9AU16</accession>
<keyword evidence="3" id="KW-1185">Reference proteome</keyword>